<comment type="caution">
    <text evidence="3">The sequence shown here is derived from an EMBL/GenBank/DDBJ whole genome shotgun (WGS) entry which is preliminary data.</text>
</comment>
<feature type="region of interest" description="Disordered" evidence="2">
    <location>
        <begin position="168"/>
        <end position="193"/>
    </location>
</feature>
<organism evidence="3 4">
    <name type="scientific">Skeletonema marinoi</name>
    <dbReference type="NCBI Taxonomy" id="267567"/>
    <lineage>
        <taxon>Eukaryota</taxon>
        <taxon>Sar</taxon>
        <taxon>Stramenopiles</taxon>
        <taxon>Ochrophyta</taxon>
        <taxon>Bacillariophyta</taxon>
        <taxon>Coscinodiscophyceae</taxon>
        <taxon>Thalassiosirophycidae</taxon>
        <taxon>Thalassiosirales</taxon>
        <taxon>Skeletonemataceae</taxon>
        <taxon>Skeletonema</taxon>
        <taxon>Skeletonema marinoi-dohrnii complex</taxon>
    </lineage>
</organism>
<dbReference type="Proteomes" id="UP001224775">
    <property type="component" value="Unassembled WGS sequence"/>
</dbReference>
<feature type="coiled-coil region" evidence="1">
    <location>
        <begin position="115"/>
        <end position="144"/>
    </location>
</feature>
<gene>
    <name evidence="3" type="ORF">QTG54_015080</name>
</gene>
<dbReference type="EMBL" id="JATAAI010000040">
    <property type="protein sequence ID" value="KAK1734313.1"/>
    <property type="molecule type" value="Genomic_DNA"/>
</dbReference>
<accession>A0AAD8XVQ0</accession>
<proteinExistence type="predicted"/>
<keyword evidence="4" id="KW-1185">Reference proteome</keyword>
<protein>
    <submittedName>
        <fullName evidence="3">Uncharacterized protein</fullName>
    </submittedName>
</protein>
<evidence type="ECO:0000256" key="2">
    <source>
        <dbReference type="SAM" id="MobiDB-lite"/>
    </source>
</evidence>
<sequence>MQLGIRAMCIYNGTAGLAALFGFPLPRVPKDWSKGAQESVELLKQESSVQEFGVVHEEVEGGTEEKKSVRGASLRDFQDFLKESGKSGDFAGLQRIGDPEDGTALWTALTDQADIENALKKRTKQRKEEELKQNEHIKKMAVEEIRKSEEGEGASGLIEATASATANGQIQKTAKKEKVSEGFGRGEISDKDGRLPVAVGTTASSNEMNKSMAKGNVVAADEINISNVSRNLVVDSEEIAKLIEAAATAAADKAAAAVAKEASEKEDRCAIM</sequence>
<dbReference type="AlphaFoldDB" id="A0AAD8XVQ0"/>
<name>A0AAD8XVQ0_9STRA</name>
<keyword evidence="1" id="KW-0175">Coiled coil</keyword>
<reference evidence="3" key="1">
    <citation type="submission" date="2023-06" db="EMBL/GenBank/DDBJ databases">
        <title>Survivors Of The Sea: Transcriptome response of Skeletonema marinoi to long-term dormancy.</title>
        <authorList>
            <person name="Pinder M.I.M."/>
            <person name="Kourtchenko O."/>
            <person name="Robertson E.K."/>
            <person name="Larsson T."/>
            <person name="Maumus F."/>
            <person name="Osuna-Cruz C.M."/>
            <person name="Vancaester E."/>
            <person name="Stenow R."/>
            <person name="Vandepoele K."/>
            <person name="Ploug H."/>
            <person name="Bruchert V."/>
            <person name="Godhe A."/>
            <person name="Topel M."/>
        </authorList>
    </citation>
    <scope>NUCLEOTIDE SEQUENCE</scope>
    <source>
        <strain evidence="3">R05AC</strain>
    </source>
</reference>
<evidence type="ECO:0000313" key="3">
    <source>
        <dbReference type="EMBL" id="KAK1734313.1"/>
    </source>
</evidence>
<evidence type="ECO:0000313" key="4">
    <source>
        <dbReference type="Proteomes" id="UP001224775"/>
    </source>
</evidence>
<evidence type="ECO:0000256" key="1">
    <source>
        <dbReference type="SAM" id="Coils"/>
    </source>
</evidence>